<feature type="domain" description="HTH luxR-type" evidence="4">
    <location>
        <begin position="163"/>
        <end position="228"/>
    </location>
</feature>
<keyword evidence="3" id="KW-0804">Transcription</keyword>
<dbReference type="InterPro" id="IPR016032">
    <property type="entry name" value="Sig_transdc_resp-reg_C-effctor"/>
</dbReference>
<dbReference type="GO" id="GO:0003677">
    <property type="term" value="F:DNA binding"/>
    <property type="evidence" value="ECO:0007669"/>
    <property type="project" value="UniProtKB-KW"/>
</dbReference>
<evidence type="ECO:0000313" key="6">
    <source>
        <dbReference type="Proteomes" id="UP000244912"/>
    </source>
</evidence>
<dbReference type="PROSITE" id="PS50043">
    <property type="entry name" value="HTH_LUXR_2"/>
    <property type="match status" value="1"/>
</dbReference>
<dbReference type="InterPro" id="IPR036693">
    <property type="entry name" value="TF_LuxR_autoind-bd_dom_sf"/>
</dbReference>
<dbReference type="PRINTS" id="PR00038">
    <property type="entry name" value="HTHLUXR"/>
</dbReference>
<evidence type="ECO:0000259" key="4">
    <source>
        <dbReference type="PROSITE" id="PS50043"/>
    </source>
</evidence>
<keyword evidence="1" id="KW-0805">Transcription regulation</keyword>
<evidence type="ECO:0000256" key="1">
    <source>
        <dbReference type="ARBA" id="ARBA00023015"/>
    </source>
</evidence>
<dbReference type="EMBL" id="ONZF01000006">
    <property type="protein sequence ID" value="SPJ24916.1"/>
    <property type="molecule type" value="Genomic_DNA"/>
</dbReference>
<dbReference type="Pfam" id="PF03472">
    <property type="entry name" value="Autoind_bind"/>
    <property type="match status" value="1"/>
</dbReference>
<name>A0A2R8BXW3_9RHOB</name>
<keyword evidence="6" id="KW-1185">Reference proteome</keyword>
<evidence type="ECO:0000256" key="2">
    <source>
        <dbReference type="ARBA" id="ARBA00023125"/>
    </source>
</evidence>
<evidence type="ECO:0000313" key="5">
    <source>
        <dbReference type="EMBL" id="SPJ24916.1"/>
    </source>
</evidence>
<dbReference type="SMART" id="SM00421">
    <property type="entry name" value="HTH_LUXR"/>
    <property type="match status" value="1"/>
</dbReference>
<dbReference type="PANTHER" id="PTHR44688">
    <property type="entry name" value="DNA-BINDING TRANSCRIPTIONAL ACTIVATOR DEVR_DOSR"/>
    <property type="match status" value="1"/>
</dbReference>
<dbReference type="AlphaFoldDB" id="A0A2R8BXW3"/>
<dbReference type="InterPro" id="IPR036388">
    <property type="entry name" value="WH-like_DNA-bd_sf"/>
</dbReference>
<dbReference type="SUPFAM" id="SSF46894">
    <property type="entry name" value="C-terminal effector domain of the bipartite response regulators"/>
    <property type="match status" value="1"/>
</dbReference>
<dbReference type="OrthoDB" id="9803630at2"/>
<reference evidence="5 6" key="1">
    <citation type="submission" date="2018-03" db="EMBL/GenBank/DDBJ databases">
        <authorList>
            <person name="Keele B.F."/>
        </authorList>
    </citation>
    <scope>NUCLEOTIDE SEQUENCE [LARGE SCALE GENOMIC DNA]</scope>
    <source>
        <strain evidence="5 6">CECT 8504</strain>
    </source>
</reference>
<proteinExistence type="predicted"/>
<protein>
    <submittedName>
        <fullName evidence="5">HTH-type quorum sensing-dependent transcriptional regulator RpaR</fullName>
    </submittedName>
</protein>
<dbReference type="Pfam" id="PF00196">
    <property type="entry name" value="GerE"/>
    <property type="match status" value="1"/>
</dbReference>
<dbReference type="InterPro" id="IPR005143">
    <property type="entry name" value="TF_LuxR_autoind-bd_dom"/>
</dbReference>
<dbReference type="RefSeq" id="WP_108894730.1">
    <property type="nucleotide sequence ID" value="NZ_ONZF01000006.1"/>
</dbReference>
<dbReference type="CDD" id="cd06170">
    <property type="entry name" value="LuxR_C_like"/>
    <property type="match status" value="1"/>
</dbReference>
<dbReference type="SUPFAM" id="SSF75516">
    <property type="entry name" value="Pheromone-binding domain of LuxR-like quorum-sensing transcription factors"/>
    <property type="match status" value="1"/>
</dbReference>
<dbReference type="Proteomes" id="UP000244912">
    <property type="component" value="Unassembled WGS sequence"/>
</dbReference>
<dbReference type="InterPro" id="IPR000792">
    <property type="entry name" value="Tscrpt_reg_LuxR_C"/>
</dbReference>
<dbReference type="PANTHER" id="PTHR44688:SF16">
    <property type="entry name" value="DNA-BINDING TRANSCRIPTIONAL ACTIVATOR DEVR_DOSR"/>
    <property type="match status" value="1"/>
</dbReference>
<dbReference type="Gene3D" id="1.10.10.10">
    <property type="entry name" value="Winged helix-like DNA-binding domain superfamily/Winged helix DNA-binding domain"/>
    <property type="match status" value="1"/>
</dbReference>
<accession>A0A2R8BXW3</accession>
<dbReference type="Gene3D" id="3.30.450.80">
    <property type="entry name" value="Transcription factor LuxR-like, autoinducer-binding domain"/>
    <property type="match status" value="1"/>
</dbReference>
<evidence type="ECO:0000256" key="3">
    <source>
        <dbReference type="ARBA" id="ARBA00023163"/>
    </source>
</evidence>
<organism evidence="5 6">
    <name type="scientific">Palleronia abyssalis</name>
    <dbReference type="NCBI Taxonomy" id="1501240"/>
    <lineage>
        <taxon>Bacteria</taxon>
        <taxon>Pseudomonadati</taxon>
        <taxon>Pseudomonadota</taxon>
        <taxon>Alphaproteobacteria</taxon>
        <taxon>Rhodobacterales</taxon>
        <taxon>Roseobacteraceae</taxon>
        <taxon>Palleronia</taxon>
    </lineage>
</organism>
<dbReference type="GO" id="GO:0006355">
    <property type="term" value="P:regulation of DNA-templated transcription"/>
    <property type="evidence" value="ECO:0007669"/>
    <property type="project" value="InterPro"/>
</dbReference>
<sequence length="233" mass="25823">MGLIDIGAEPTSRDTFNAFIEQLRDRLGVDHAAYAGMDHAGSDIRGFVTYPGAWIEHYQQNEMASKDPTLRLASRSIAPLDWARAAAICEGDRVMLEASDFGLPRNGVTVPVRGPFGDIGMLSVSAHGSPEQWKKQFAHIRSDLQSMAVYLHDRVVQSFTDQNPAMRPLMSQREIEILQWIAVGKTQRDVGTILSISDRTVEVHLRSARTKLSALTTTQAVARAIESRLINPR</sequence>
<gene>
    <name evidence="5" type="primary">rpaR</name>
    <name evidence="5" type="ORF">PAA8504_02757</name>
</gene>
<keyword evidence="2" id="KW-0238">DNA-binding</keyword>